<dbReference type="EMBL" id="JXST01000014">
    <property type="protein sequence ID" value="KIU16717.1"/>
    <property type="molecule type" value="Genomic_DNA"/>
</dbReference>
<dbReference type="PATRIC" id="fig|280871.6.peg.2421"/>
<accession>A0A0D1LE66</accession>
<comment type="caution">
    <text evidence="1">The sequence shown here is derived from an EMBL/GenBank/DDBJ whole genome shotgun (WGS) entry which is preliminary data.</text>
</comment>
<name>A0A0D1LE66_9MYCO</name>
<evidence type="ECO:0000313" key="2">
    <source>
        <dbReference type="Proteomes" id="UP000032221"/>
    </source>
</evidence>
<gene>
    <name evidence="1" type="ORF">TL10_11665</name>
</gene>
<dbReference type="OrthoDB" id="9973035at2"/>
<dbReference type="RefSeq" id="WP_043402572.1">
    <property type="nucleotide sequence ID" value="NZ_JXST01000014.1"/>
</dbReference>
<reference evidence="1 2" key="1">
    <citation type="submission" date="2015-01" db="EMBL/GenBank/DDBJ databases">
        <title>Genome sequence of Mycobacterium llatzerense and Mycobacterium immunogenum recovered from brain abscess.</title>
        <authorList>
            <person name="Greninger A.L."/>
            <person name="Langelier C."/>
            <person name="Cunningham G."/>
            <person name="Chiu C.Y."/>
            <person name="Miller S."/>
        </authorList>
    </citation>
    <scope>NUCLEOTIDE SEQUENCE [LARGE SCALE GENOMIC DNA]</scope>
    <source>
        <strain evidence="1 2">CLUC14</strain>
    </source>
</reference>
<keyword evidence="2" id="KW-1185">Reference proteome</keyword>
<dbReference type="Proteomes" id="UP000032221">
    <property type="component" value="Unassembled WGS sequence"/>
</dbReference>
<sequence length="77" mass="7534">MSNAAQHTSPAVRTLAAIIGGSALAVMGTLTVTTAHDGQSVITASGGPATITSTTPPSTPLIAFASPTLKATYSGKH</sequence>
<protein>
    <submittedName>
        <fullName evidence="1">Uncharacterized protein</fullName>
    </submittedName>
</protein>
<proteinExistence type="predicted"/>
<organism evidence="1 2">
    <name type="scientific">Mycolicibacterium llatzerense</name>
    <dbReference type="NCBI Taxonomy" id="280871"/>
    <lineage>
        <taxon>Bacteria</taxon>
        <taxon>Bacillati</taxon>
        <taxon>Actinomycetota</taxon>
        <taxon>Actinomycetes</taxon>
        <taxon>Mycobacteriales</taxon>
        <taxon>Mycobacteriaceae</taxon>
        <taxon>Mycolicibacterium</taxon>
    </lineage>
</organism>
<evidence type="ECO:0000313" key="1">
    <source>
        <dbReference type="EMBL" id="KIU16717.1"/>
    </source>
</evidence>
<dbReference type="AlphaFoldDB" id="A0A0D1LE66"/>